<dbReference type="CDD" id="cd15831">
    <property type="entry name" value="BTAD"/>
    <property type="match status" value="1"/>
</dbReference>
<dbReference type="PANTHER" id="PTHR35807">
    <property type="entry name" value="TRANSCRIPTIONAL REGULATOR REDD-RELATED"/>
    <property type="match status" value="1"/>
</dbReference>
<comment type="similarity">
    <text evidence="1">Belongs to the AfsR/DnrI/RedD regulatory family.</text>
</comment>
<keyword evidence="9" id="KW-1185">Reference proteome</keyword>
<dbReference type="InterPro" id="IPR051677">
    <property type="entry name" value="AfsR-DnrI-RedD_regulator"/>
</dbReference>
<dbReference type="GO" id="GO:0043531">
    <property type="term" value="F:ADP binding"/>
    <property type="evidence" value="ECO:0007669"/>
    <property type="project" value="InterPro"/>
</dbReference>
<dbReference type="InterPro" id="IPR001867">
    <property type="entry name" value="OmpR/PhoB-type_DNA-bd"/>
</dbReference>
<dbReference type="SUPFAM" id="SSF48452">
    <property type="entry name" value="TPR-like"/>
    <property type="match status" value="3"/>
</dbReference>
<dbReference type="GO" id="GO:0000160">
    <property type="term" value="P:phosphorelay signal transduction system"/>
    <property type="evidence" value="ECO:0007669"/>
    <property type="project" value="InterPro"/>
</dbReference>
<organism evidence="8 9">
    <name type="scientific">Allocatelliglobosispora scoriae</name>
    <dbReference type="NCBI Taxonomy" id="643052"/>
    <lineage>
        <taxon>Bacteria</taxon>
        <taxon>Bacillati</taxon>
        <taxon>Actinomycetota</taxon>
        <taxon>Actinomycetes</taxon>
        <taxon>Micromonosporales</taxon>
        <taxon>Micromonosporaceae</taxon>
        <taxon>Allocatelliglobosispora</taxon>
    </lineage>
</organism>
<dbReference type="Gene3D" id="1.25.40.10">
    <property type="entry name" value="Tetratricopeptide repeat domain"/>
    <property type="match status" value="2"/>
</dbReference>
<dbReference type="InterPro" id="IPR027417">
    <property type="entry name" value="P-loop_NTPase"/>
</dbReference>
<dbReference type="PROSITE" id="PS50005">
    <property type="entry name" value="TPR"/>
    <property type="match status" value="1"/>
</dbReference>
<dbReference type="InterPro" id="IPR011990">
    <property type="entry name" value="TPR-like_helical_dom_sf"/>
</dbReference>
<evidence type="ECO:0000256" key="1">
    <source>
        <dbReference type="ARBA" id="ARBA00005820"/>
    </source>
</evidence>
<evidence type="ECO:0000313" key="8">
    <source>
        <dbReference type="EMBL" id="MBB5867996.1"/>
    </source>
</evidence>
<evidence type="ECO:0000256" key="3">
    <source>
        <dbReference type="ARBA" id="ARBA00023125"/>
    </source>
</evidence>
<gene>
    <name evidence="8" type="ORF">F4553_001375</name>
</gene>
<feature type="DNA-binding region" description="OmpR/PhoB-type" evidence="6">
    <location>
        <begin position="1"/>
        <end position="90"/>
    </location>
</feature>
<dbReference type="PRINTS" id="PR00364">
    <property type="entry name" value="DISEASERSIST"/>
</dbReference>
<name>A0A841BL73_9ACTN</name>
<dbReference type="SMART" id="SM01043">
    <property type="entry name" value="BTAD"/>
    <property type="match status" value="1"/>
</dbReference>
<keyword evidence="5" id="KW-0802">TPR repeat</keyword>
<dbReference type="Gene3D" id="3.40.50.300">
    <property type="entry name" value="P-loop containing nucleotide triphosphate hydrolases"/>
    <property type="match status" value="1"/>
</dbReference>
<reference evidence="8 9" key="1">
    <citation type="submission" date="2020-08" db="EMBL/GenBank/DDBJ databases">
        <title>Sequencing the genomes of 1000 actinobacteria strains.</title>
        <authorList>
            <person name="Klenk H.-P."/>
        </authorList>
    </citation>
    <scope>NUCLEOTIDE SEQUENCE [LARGE SCALE GENOMIC DNA]</scope>
    <source>
        <strain evidence="8 9">DSM 45362</strain>
    </source>
</reference>
<feature type="repeat" description="TPR" evidence="5">
    <location>
        <begin position="795"/>
        <end position="828"/>
    </location>
</feature>
<keyword evidence="4" id="KW-0804">Transcription</keyword>
<evidence type="ECO:0000313" key="9">
    <source>
        <dbReference type="Proteomes" id="UP000587527"/>
    </source>
</evidence>
<dbReference type="SUPFAM" id="SSF46894">
    <property type="entry name" value="C-terminal effector domain of the bipartite response regulators"/>
    <property type="match status" value="1"/>
</dbReference>
<dbReference type="AlphaFoldDB" id="A0A841BL73"/>
<dbReference type="Pfam" id="PF00486">
    <property type="entry name" value="Trans_reg_C"/>
    <property type="match status" value="1"/>
</dbReference>
<protein>
    <submittedName>
        <fullName evidence="8">DNA-binding SARP family transcriptional activator/RecA/RadA recombinase</fullName>
    </submittedName>
</protein>
<keyword evidence="3 6" id="KW-0238">DNA-binding</keyword>
<evidence type="ECO:0000256" key="5">
    <source>
        <dbReference type="PROSITE-ProRule" id="PRU00339"/>
    </source>
</evidence>
<feature type="domain" description="OmpR/PhoB-type" evidence="7">
    <location>
        <begin position="1"/>
        <end position="90"/>
    </location>
</feature>
<dbReference type="SUPFAM" id="SSF52540">
    <property type="entry name" value="P-loop containing nucleoside triphosphate hydrolases"/>
    <property type="match status" value="1"/>
</dbReference>
<dbReference type="InterPro" id="IPR016032">
    <property type="entry name" value="Sig_transdc_resp-reg_C-effctor"/>
</dbReference>
<accession>A0A841BL73</accession>
<evidence type="ECO:0000256" key="6">
    <source>
        <dbReference type="PROSITE-ProRule" id="PRU01091"/>
    </source>
</evidence>
<dbReference type="InterPro" id="IPR005158">
    <property type="entry name" value="BTAD"/>
</dbReference>
<dbReference type="SMART" id="SM00028">
    <property type="entry name" value="TPR"/>
    <property type="match status" value="5"/>
</dbReference>
<dbReference type="Pfam" id="PF13424">
    <property type="entry name" value="TPR_12"/>
    <property type="match status" value="2"/>
</dbReference>
<comment type="caution">
    <text evidence="8">The sequence shown here is derived from an EMBL/GenBank/DDBJ whole genome shotgun (WGS) entry which is preliminary data.</text>
</comment>
<dbReference type="InterPro" id="IPR019734">
    <property type="entry name" value="TPR_rpt"/>
</dbReference>
<keyword evidence="2" id="KW-0805">Transcription regulation</keyword>
<dbReference type="EMBL" id="JACHMN010000002">
    <property type="protein sequence ID" value="MBB5867996.1"/>
    <property type="molecule type" value="Genomic_DNA"/>
</dbReference>
<dbReference type="InterPro" id="IPR036388">
    <property type="entry name" value="WH-like_DNA-bd_sf"/>
</dbReference>
<proteinExistence type="inferred from homology"/>
<dbReference type="PROSITE" id="PS51755">
    <property type="entry name" value="OMPR_PHOB"/>
    <property type="match status" value="1"/>
</dbReference>
<evidence type="ECO:0000259" key="7">
    <source>
        <dbReference type="PROSITE" id="PS51755"/>
    </source>
</evidence>
<dbReference type="PANTHER" id="PTHR35807:SF1">
    <property type="entry name" value="TRANSCRIPTIONAL REGULATOR REDD"/>
    <property type="match status" value="1"/>
</dbReference>
<sequence length="972" mass="104489">MATYHVLGSLTVTADQRPVPVRSRRQRAVLATLLANPRSVTPVDRLLRALWADDPPDTAIGQVQTVVWRLRQALGDGAILTRPGGYELVAAESDVDADVFAATAAHAAELAERGQLAQAAERYTEALRLWRGRPFADVQMPGDLVGSGLPAAIAALTEHRVAVESRFFDVELALGRHEGLVPLLDRRVQEEPLREGPRERLMLALYRCGRRADALEAYRQGRAVLVRELGLEPGPGLQQLNARILAGDPRLASAAEQPGPVQPRPAQLPADVTAFVARTDLAVTLAQRLTAGGTTAPAAVAVSGAAGSGKTTLAVHVAHRVKDGFPDGQLFADLRGEDGPLDPAEVLARFLRALGEDARTIPPGLDERAALFRVRTAGRRLLVLLDNAAGEPQLRPLMPADPGCAVLVTSRRRIAALLGAHEADLGVFDPVGALDLLRTMLGPARVDAERADCLAVAQRCGYLPLAIRIAAARLAARPHWPVARLAERLADESSRLDVLSLPDLAIRSSLALSVNALDPADRQLFARLGGVEAAHLPSWAAAALLDLPAADAEEPIERLAEARLVEAEPSSPARYHLHDLVRSLARERLADDAGAAAAQERFLGGWLTLADAAYDRLPGGFRRAAPQSAPRWSGWRPAELDELLGDPAVWCEGERTSLVAAVRQAASAGHTELAWNLAVTLARFFELREHLDDWQSTHETALRACLAAGDRVGEAYLLRGLGEVRLNRDHFAEALGFLRPALAIMRELADLPGEGAVLRAAGTAHRMLGEEAEAMAALDRARIICAETGDQVGQAQVLHNIGAVHRRAGRLDDAEAAYRAALAIFEERGDPFGRSFTLCSLGLIAGRRPERVDEADRCLRLSLELSREFGYRRGEAIALGNLGDLYQRTGRPAAAAAELVAAITICREIGDDRGEAIELRRLGESYLDLGRHAAARSVLQRGLALARELGLDEDRREALALLGRTEEAPPPT</sequence>
<dbReference type="Proteomes" id="UP000587527">
    <property type="component" value="Unassembled WGS sequence"/>
</dbReference>
<dbReference type="GO" id="GO:0006355">
    <property type="term" value="P:regulation of DNA-templated transcription"/>
    <property type="evidence" value="ECO:0007669"/>
    <property type="project" value="InterPro"/>
</dbReference>
<dbReference type="RefSeq" id="WP_184833596.1">
    <property type="nucleotide sequence ID" value="NZ_JACHMN010000002.1"/>
</dbReference>
<dbReference type="GO" id="GO:0003677">
    <property type="term" value="F:DNA binding"/>
    <property type="evidence" value="ECO:0007669"/>
    <property type="project" value="UniProtKB-UniRule"/>
</dbReference>
<dbReference type="SMART" id="SM00862">
    <property type="entry name" value="Trans_reg_C"/>
    <property type="match status" value="1"/>
</dbReference>
<evidence type="ECO:0000256" key="4">
    <source>
        <dbReference type="ARBA" id="ARBA00023163"/>
    </source>
</evidence>
<dbReference type="Gene3D" id="1.10.10.10">
    <property type="entry name" value="Winged helix-like DNA-binding domain superfamily/Winged helix DNA-binding domain"/>
    <property type="match status" value="2"/>
</dbReference>
<dbReference type="Pfam" id="PF03704">
    <property type="entry name" value="BTAD"/>
    <property type="match status" value="1"/>
</dbReference>
<evidence type="ECO:0000256" key="2">
    <source>
        <dbReference type="ARBA" id="ARBA00023015"/>
    </source>
</evidence>